<dbReference type="Proteomes" id="UP000230447">
    <property type="component" value="Unassembled WGS sequence"/>
</dbReference>
<dbReference type="SUPFAM" id="SSF53448">
    <property type="entry name" value="Nucleotide-diphospho-sugar transferases"/>
    <property type="match status" value="1"/>
</dbReference>
<dbReference type="InterPro" id="IPR050256">
    <property type="entry name" value="Glycosyltransferase_2"/>
</dbReference>
<keyword evidence="4" id="KW-0808">Transferase</keyword>
<dbReference type="Gene3D" id="3.90.550.10">
    <property type="entry name" value="Spore Coat Polysaccharide Biosynthesis Protein SpsA, Chain A"/>
    <property type="match status" value="1"/>
</dbReference>
<evidence type="ECO:0000256" key="2">
    <source>
        <dbReference type="ARBA" id="ARBA00006739"/>
    </source>
</evidence>
<reference evidence="7 8" key="1">
    <citation type="submission" date="2017-09" db="EMBL/GenBank/DDBJ databases">
        <title>Depth-based differentiation of microbial function through sediment-hosted aquifers and enrichment of novel symbionts in the deep terrestrial subsurface.</title>
        <authorList>
            <person name="Probst A.J."/>
            <person name="Ladd B."/>
            <person name="Jarett J.K."/>
            <person name="Geller-Mcgrath D.E."/>
            <person name="Sieber C.M."/>
            <person name="Emerson J.B."/>
            <person name="Anantharaman K."/>
            <person name="Thomas B.C."/>
            <person name="Malmstrom R."/>
            <person name="Stieglmeier M."/>
            <person name="Klingl A."/>
            <person name="Woyke T."/>
            <person name="Ryan C.M."/>
            <person name="Banfield J.F."/>
        </authorList>
    </citation>
    <scope>NUCLEOTIDE SEQUENCE [LARGE SCALE GENOMIC DNA]</scope>
    <source>
        <strain evidence="7">CG23_combo_of_CG06-09_8_20_14_all_37_87_8</strain>
    </source>
</reference>
<keyword evidence="5" id="KW-0460">Magnesium</keyword>
<feature type="domain" description="Glycosyltransferase 2-like" evidence="6">
    <location>
        <begin position="19"/>
        <end position="132"/>
    </location>
</feature>
<evidence type="ECO:0000256" key="5">
    <source>
        <dbReference type="ARBA" id="ARBA00022842"/>
    </source>
</evidence>
<dbReference type="PANTHER" id="PTHR48090">
    <property type="entry name" value="UNDECAPRENYL-PHOSPHATE 4-DEOXY-4-FORMAMIDO-L-ARABINOSE TRANSFERASE-RELATED"/>
    <property type="match status" value="1"/>
</dbReference>
<evidence type="ECO:0000313" key="7">
    <source>
        <dbReference type="EMBL" id="PIP31380.1"/>
    </source>
</evidence>
<keyword evidence="3" id="KW-0328">Glycosyltransferase</keyword>
<evidence type="ECO:0000256" key="3">
    <source>
        <dbReference type="ARBA" id="ARBA00022676"/>
    </source>
</evidence>
<dbReference type="CDD" id="cd04179">
    <property type="entry name" value="DPM_DPG-synthase_like"/>
    <property type="match status" value="1"/>
</dbReference>
<dbReference type="EMBL" id="PCSB01000083">
    <property type="protein sequence ID" value="PIP31380.1"/>
    <property type="molecule type" value="Genomic_DNA"/>
</dbReference>
<protein>
    <recommendedName>
        <fullName evidence="6">Glycosyltransferase 2-like domain-containing protein</fullName>
    </recommendedName>
</protein>
<proteinExistence type="inferred from homology"/>
<dbReference type="AlphaFoldDB" id="A0A2G9ZFN0"/>
<evidence type="ECO:0000256" key="4">
    <source>
        <dbReference type="ARBA" id="ARBA00022679"/>
    </source>
</evidence>
<dbReference type="GO" id="GO:0016757">
    <property type="term" value="F:glycosyltransferase activity"/>
    <property type="evidence" value="ECO:0007669"/>
    <property type="project" value="UniProtKB-KW"/>
</dbReference>
<dbReference type="PANTHER" id="PTHR48090:SF10">
    <property type="entry name" value="GLUCOSYL-3-PHOSPHOGLYCERATE SYNTHASE"/>
    <property type="match status" value="1"/>
</dbReference>
<comment type="cofactor">
    <cofactor evidence="1">
        <name>Mg(2+)</name>
        <dbReference type="ChEBI" id="CHEBI:18420"/>
    </cofactor>
</comment>
<comment type="caution">
    <text evidence="7">The sequence shown here is derived from an EMBL/GenBank/DDBJ whole genome shotgun (WGS) entry which is preliminary data.</text>
</comment>
<sequence>MTKDIFNKSTERQNTKVTAIIPAYNEERTITDVLKIITGSPLIDETIVVNDGSTDKTVQVIKRLGFNIRLLNNKENMGKGFALYQGARAAKNSLLLFCDADLTGLKQEHLKQLIEPVKEGRVDMVVGVQEKLSFLRGYSWGQKIFPPRKKKSNFISALGGEKVLWKKDFLEISRIGNSGYGVEQIIVNYFLKNKKSYKNLELAGVGHVWKVKKWGLKGVLKEIVAFAVFAKQYTQFEILKGIKK</sequence>
<dbReference type="Pfam" id="PF00535">
    <property type="entry name" value="Glycos_transf_2"/>
    <property type="match status" value="1"/>
</dbReference>
<evidence type="ECO:0000313" key="8">
    <source>
        <dbReference type="Proteomes" id="UP000230447"/>
    </source>
</evidence>
<evidence type="ECO:0000259" key="6">
    <source>
        <dbReference type="Pfam" id="PF00535"/>
    </source>
</evidence>
<name>A0A2G9ZFN0_9BACT</name>
<gene>
    <name evidence="7" type="ORF">COX24_03920</name>
</gene>
<evidence type="ECO:0000256" key="1">
    <source>
        <dbReference type="ARBA" id="ARBA00001946"/>
    </source>
</evidence>
<dbReference type="InterPro" id="IPR001173">
    <property type="entry name" value="Glyco_trans_2-like"/>
</dbReference>
<organism evidence="7 8">
    <name type="scientific">bacterium (Candidatus Gribaldobacteria) CG23_combo_of_CG06-09_8_20_14_all_37_87_8</name>
    <dbReference type="NCBI Taxonomy" id="2014278"/>
    <lineage>
        <taxon>Bacteria</taxon>
        <taxon>Candidatus Gribaldobacteria</taxon>
    </lineage>
</organism>
<comment type="similarity">
    <text evidence="2">Belongs to the glycosyltransferase 2 family.</text>
</comment>
<dbReference type="InterPro" id="IPR029044">
    <property type="entry name" value="Nucleotide-diphossugar_trans"/>
</dbReference>
<accession>A0A2G9ZFN0</accession>